<dbReference type="EMBL" id="SFCI01000714">
    <property type="protein sequence ID" value="TFY78275.1"/>
    <property type="molecule type" value="Genomic_DNA"/>
</dbReference>
<keyword evidence="2" id="KW-1185">Reference proteome</keyword>
<name>A0A4Y9ZUK4_9AGAM</name>
<dbReference type="AlphaFoldDB" id="A0A4Y9ZUK4"/>
<gene>
    <name evidence="1" type="ORF">EWM64_g5735</name>
</gene>
<dbReference type="Proteomes" id="UP000298061">
    <property type="component" value="Unassembled WGS sequence"/>
</dbReference>
<protein>
    <submittedName>
        <fullName evidence="1">Uncharacterized protein</fullName>
    </submittedName>
</protein>
<comment type="caution">
    <text evidence="1">The sequence shown here is derived from an EMBL/GenBank/DDBJ whole genome shotgun (WGS) entry which is preliminary data.</text>
</comment>
<organism evidence="1 2">
    <name type="scientific">Hericium alpestre</name>
    <dbReference type="NCBI Taxonomy" id="135208"/>
    <lineage>
        <taxon>Eukaryota</taxon>
        <taxon>Fungi</taxon>
        <taxon>Dikarya</taxon>
        <taxon>Basidiomycota</taxon>
        <taxon>Agaricomycotina</taxon>
        <taxon>Agaricomycetes</taxon>
        <taxon>Russulales</taxon>
        <taxon>Hericiaceae</taxon>
        <taxon>Hericium</taxon>
    </lineage>
</organism>
<accession>A0A4Y9ZUK4</accession>
<evidence type="ECO:0000313" key="2">
    <source>
        <dbReference type="Proteomes" id="UP000298061"/>
    </source>
</evidence>
<proteinExistence type="predicted"/>
<reference evidence="1 2" key="1">
    <citation type="submission" date="2019-02" db="EMBL/GenBank/DDBJ databases">
        <title>Genome sequencing of the rare red list fungi Hericium alpestre (H. flagellum).</title>
        <authorList>
            <person name="Buettner E."/>
            <person name="Kellner H."/>
        </authorList>
    </citation>
    <scope>NUCLEOTIDE SEQUENCE [LARGE SCALE GENOMIC DNA]</scope>
    <source>
        <strain evidence="1 2">DSM 108284</strain>
    </source>
</reference>
<sequence length="170" mass="19183">MQAIEIGSQCHVPAILPTATYAAAILPVTATLDLDDNLATLKAWRNCMISRDQLVSHIEDIFDGALSEIKIPFILYQGGSWRQRGCSTCGLSEKAKRNMERDFRSLRHDVVRHPTISLPLDSFCRKCKTEWTMYNRLIRDSIWNHLPAICGFDDWAAVDCAQKTADRGNS</sequence>
<evidence type="ECO:0000313" key="1">
    <source>
        <dbReference type="EMBL" id="TFY78275.1"/>
    </source>
</evidence>